<dbReference type="Pfam" id="PF11535">
    <property type="entry name" value="Calci_bind_CcbP"/>
    <property type="match status" value="1"/>
</dbReference>
<dbReference type="InterPro" id="IPR020994">
    <property type="entry name" value="Uncharacterised_Ca-bd_CcbP"/>
</dbReference>
<dbReference type="EMBL" id="AP021876">
    <property type="protein sequence ID" value="BBO86178.1"/>
    <property type="molecule type" value="Genomic_DNA"/>
</dbReference>
<dbReference type="AlphaFoldDB" id="A0A5K8A1E1"/>
<accession>A0A5K8A1E1</accession>
<evidence type="ECO:0000313" key="1">
    <source>
        <dbReference type="EMBL" id="BBO86178.1"/>
    </source>
</evidence>
<name>A0A5K8A1E1_9BACT</name>
<reference evidence="1 2" key="1">
    <citation type="submission" date="2019-11" db="EMBL/GenBank/DDBJ databases">
        <title>Comparative genomics of hydrocarbon-degrading Desulfosarcina strains.</title>
        <authorList>
            <person name="Watanabe M."/>
            <person name="Kojima H."/>
            <person name="Fukui M."/>
        </authorList>
    </citation>
    <scope>NUCLEOTIDE SEQUENCE [LARGE SCALE GENOMIC DNA]</scope>
    <source>
        <strain evidence="1 2">28bB2T</strain>
    </source>
</reference>
<gene>
    <name evidence="1" type="ORF">DSCO28_67440</name>
</gene>
<dbReference type="Proteomes" id="UP000425960">
    <property type="component" value="Chromosome"/>
</dbReference>
<dbReference type="KEGG" id="dov:DSCO28_67440"/>
<dbReference type="RefSeq" id="WP_197910366.1">
    <property type="nucleotide sequence ID" value="NZ_AP021876.1"/>
</dbReference>
<evidence type="ECO:0000313" key="2">
    <source>
        <dbReference type="Proteomes" id="UP000425960"/>
    </source>
</evidence>
<dbReference type="Gene3D" id="6.10.140.400">
    <property type="match status" value="2"/>
</dbReference>
<proteinExistence type="predicted"/>
<protein>
    <submittedName>
        <fullName evidence="1">Calcium-binding protein</fullName>
    </submittedName>
</protein>
<sequence>MRFGHGKTKKKDKEREERIAMEIIVDANGPEEQVMGWYYYLEDELHFPFTAICNEKRAILPLLVKDEVDVIGMAPEEECEREMFVTIRWERDGLAVPLSQFTPISATDSQTIEAVEDWHYWVNMGYKFY</sequence>
<organism evidence="1 2">
    <name type="scientific">Desulfosarcina ovata subsp. sediminis</name>
    <dbReference type="NCBI Taxonomy" id="885957"/>
    <lineage>
        <taxon>Bacteria</taxon>
        <taxon>Pseudomonadati</taxon>
        <taxon>Thermodesulfobacteriota</taxon>
        <taxon>Desulfobacteria</taxon>
        <taxon>Desulfobacterales</taxon>
        <taxon>Desulfosarcinaceae</taxon>
        <taxon>Desulfosarcina</taxon>
    </lineage>
</organism>